<dbReference type="Gene3D" id="3.90.550.10">
    <property type="entry name" value="Spore Coat Polysaccharide Biosynthesis Protein SpsA, Chain A"/>
    <property type="match status" value="1"/>
</dbReference>
<dbReference type="EMBL" id="VHSH01000001">
    <property type="protein sequence ID" value="TQV83638.1"/>
    <property type="molecule type" value="Genomic_DNA"/>
</dbReference>
<evidence type="ECO:0000259" key="1">
    <source>
        <dbReference type="Pfam" id="PF00535"/>
    </source>
</evidence>
<sequence length="251" mass="28382">MPLVSVITPAFKAARFIGETIASVQAQSLQDWEMIIADDCSPDETCEIVAGFAADDPRIRLLRQDRNQGPAATRNAALARASGRYIAFLDSDDLWLPEKLEKQISFMTLKDCAISYTQYRRLSEDSKTLGHLIRPPASQTYREALKNAAIPNLTSMVDTAKTGPIRINEAGYRAHDYILWLSLLRQGHAAHCLQEDLARYRSVVGSISSSHRRSAYWVWRIYRDIEKLSLPYAAWCLAHYAGHALLKRRVF</sequence>
<comment type="caution">
    <text evidence="2">The sequence shown here is derived from an EMBL/GenBank/DDBJ whole genome shotgun (WGS) entry which is preliminary data.</text>
</comment>
<evidence type="ECO:0000313" key="3">
    <source>
        <dbReference type="Proteomes" id="UP000315252"/>
    </source>
</evidence>
<feature type="domain" description="Glycosyltransferase 2-like" evidence="1">
    <location>
        <begin position="5"/>
        <end position="145"/>
    </location>
</feature>
<organism evidence="2 3">
    <name type="scientific">Denitrobaculum tricleocarpae</name>
    <dbReference type="NCBI Taxonomy" id="2591009"/>
    <lineage>
        <taxon>Bacteria</taxon>
        <taxon>Pseudomonadati</taxon>
        <taxon>Pseudomonadota</taxon>
        <taxon>Alphaproteobacteria</taxon>
        <taxon>Rhodospirillales</taxon>
        <taxon>Rhodospirillaceae</taxon>
        <taxon>Denitrobaculum</taxon>
    </lineage>
</organism>
<dbReference type="PANTHER" id="PTHR22916:SF3">
    <property type="entry name" value="UDP-GLCNAC:BETAGAL BETA-1,3-N-ACETYLGLUCOSAMINYLTRANSFERASE-LIKE PROTEIN 1"/>
    <property type="match status" value="1"/>
</dbReference>
<dbReference type="OrthoDB" id="6383742at2"/>
<dbReference type="InterPro" id="IPR029044">
    <property type="entry name" value="Nucleotide-diphossugar_trans"/>
</dbReference>
<evidence type="ECO:0000313" key="2">
    <source>
        <dbReference type="EMBL" id="TQV83638.1"/>
    </source>
</evidence>
<dbReference type="GO" id="GO:0016758">
    <property type="term" value="F:hexosyltransferase activity"/>
    <property type="evidence" value="ECO:0007669"/>
    <property type="project" value="UniProtKB-ARBA"/>
</dbReference>
<proteinExistence type="predicted"/>
<name>A0A545U2F8_9PROT</name>
<dbReference type="FunFam" id="3.90.550.10:FF:000130">
    <property type="entry name" value="Family 2 glycosyl transferase"/>
    <property type="match status" value="1"/>
</dbReference>
<keyword evidence="3" id="KW-1185">Reference proteome</keyword>
<protein>
    <submittedName>
        <fullName evidence="2">Glycosyltransferase family 2 protein</fullName>
    </submittedName>
</protein>
<accession>A0A545U2F8</accession>
<dbReference type="Pfam" id="PF00535">
    <property type="entry name" value="Glycos_transf_2"/>
    <property type="match status" value="1"/>
</dbReference>
<dbReference type="Proteomes" id="UP000315252">
    <property type="component" value="Unassembled WGS sequence"/>
</dbReference>
<dbReference type="AlphaFoldDB" id="A0A545U2F8"/>
<dbReference type="PANTHER" id="PTHR22916">
    <property type="entry name" value="GLYCOSYLTRANSFERASE"/>
    <property type="match status" value="1"/>
</dbReference>
<gene>
    <name evidence="2" type="ORF">FKG95_03345</name>
</gene>
<dbReference type="SUPFAM" id="SSF53448">
    <property type="entry name" value="Nucleotide-diphospho-sugar transferases"/>
    <property type="match status" value="1"/>
</dbReference>
<reference evidence="2 3" key="1">
    <citation type="submission" date="2019-06" db="EMBL/GenBank/DDBJ databases">
        <title>Whole genome sequence for Rhodospirillaceae sp. R148.</title>
        <authorList>
            <person name="Wang G."/>
        </authorList>
    </citation>
    <scope>NUCLEOTIDE SEQUENCE [LARGE SCALE GENOMIC DNA]</scope>
    <source>
        <strain evidence="2 3">R148</strain>
    </source>
</reference>
<dbReference type="InterPro" id="IPR001173">
    <property type="entry name" value="Glyco_trans_2-like"/>
</dbReference>
<keyword evidence="2" id="KW-0808">Transferase</keyword>
<dbReference type="CDD" id="cd00761">
    <property type="entry name" value="Glyco_tranf_GTA_type"/>
    <property type="match status" value="1"/>
</dbReference>
<dbReference type="RefSeq" id="WP_142894875.1">
    <property type="nucleotide sequence ID" value="NZ_ML660052.1"/>
</dbReference>